<proteinExistence type="predicted"/>
<evidence type="ECO:0000313" key="2">
    <source>
        <dbReference type="Proteomes" id="UP000325315"/>
    </source>
</evidence>
<accession>A0A5B6X4N1</accession>
<gene>
    <name evidence="1" type="ORF">EPI10_032415</name>
</gene>
<reference evidence="2" key="1">
    <citation type="journal article" date="2019" name="Plant Biotechnol. J.">
        <title>Genome sequencing of the Australian wild diploid species Gossypium australe highlights disease resistance and delayed gland morphogenesis.</title>
        <authorList>
            <person name="Cai Y."/>
            <person name="Cai X."/>
            <person name="Wang Q."/>
            <person name="Wang P."/>
            <person name="Zhang Y."/>
            <person name="Cai C."/>
            <person name="Xu Y."/>
            <person name="Wang K."/>
            <person name="Zhou Z."/>
            <person name="Wang C."/>
            <person name="Geng S."/>
            <person name="Li B."/>
            <person name="Dong Q."/>
            <person name="Hou Y."/>
            <person name="Wang H."/>
            <person name="Ai P."/>
            <person name="Liu Z."/>
            <person name="Yi F."/>
            <person name="Sun M."/>
            <person name="An G."/>
            <person name="Cheng J."/>
            <person name="Zhang Y."/>
            <person name="Shi Q."/>
            <person name="Xie Y."/>
            <person name="Shi X."/>
            <person name="Chang Y."/>
            <person name="Huang F."/>
            <person name="Chen Y."/>
            <person name="Hong S."/>
            <person name="Mi L."/>
            <person name="Sun Q."/>
            <person name="Zhang L."/>
            <person name="Zhou B."/>
            <person name="Peng R."/>
            <person name="Zhang X."/>
            <person name="Liu F."/>
        </authorList>
    </citation>
    <scope>NUCLEOTIDE SEQUENCE [LARGE SCALE GENOMIC DNA]</scope>
    <source>
        <strain evidence="2">cv. PA1801</strain>
    </source>
</reference>
<evidence type="ECO:0000313" key="1">
    <source>
        <dbReference type="EMBL" id="KAA3488693.1"/>
    </source>
</evidence>
<name>A0A5B6X4N1_9ROSI</name>
<dbReference type="EMBL" id="SMMG02000001">
    <property type="protein sequence ID" value="KAA3488693.1"/>
    <property type="molecule type" value="Genomic_DNA"/>
</dbReference>
<protein>
    <submittedName>
        <fullName evidence="1">Uncharacterized protein</fullName>
    </submittedName>
</protein>
<keyword evidence="2" id="KW-1185">Reference proteome</keyword>
<organism evidence="1 2">
    <name type="scientific">Gossypium australe</name>
    <dbReference type="NCBI Taxonomy" id="47621"/>
    <lineage>
        <taxon>Eukaryota</taxon>
        <taxon>Viridiplantae</taxon>
        <taxon>Streptophyta</taxon>
        <taxon>Embryophyta</taxon>
        <taxon>Tracheophyta</taxon>
        <taxon>Spermatophyta</taxon>
        <taxon>Magnoliopsida</taxon>
        <taxon>eudicotyledons</taxon>
        <taxon>Gunneridae</taxon>
        <taxon>Pentapetalae</taxon>
        <taxon>rosids</taxon>
        <taxon>malvids</taxon>
        <taxon>Malvales</taxon>
        <taxon>Malvaceae</taxon>
        <taxon>Malvoideae</taxon>
        <taxon>Gossypium</taxon>
    </lineage>
</organism>
<dbReference type="Proteomes" id="UP000325315">
    <property type="component" value="Unassembled WGS sequence"/>
</dbReference>
<comment type="caution">
    <text evidence="1">The sequence shown here is derived from an EMBL/GenBank/DDBJ whole genome shotgun (WGS) entry which is preliminary data.</text>
</comment>
<sequence length="153" mass="17264">MSIFNDALLSKTARRFLTDKHCLLIGVLNGKYCNNCLLNLLTRGHGKTSLLVEISAIAVNMYNSVVGTRVGFPQACYARLLTQILSKLHGKVFGTLRSPLRSSFSCGEFAKMIFALEIFYQEALNQRFLLLLSADKKWSNIITRRLKRDGNFN</sequence>
<dbReference type="AlphaFoldDB" id="A0A5B6X4N1"/>